<accession>A0A4U5NH34</accession>
<gene>
    <name evidence="2" type="ORF">L596_015817</name>
</gene>
<dbReference type="AlphaFoldDB" id="A0A4U5NH34"/>
<feature type="compositionally biased region" description="Low complexity" evidence="1">
    <location>
        <begin position="55"/>
        <end position="80"/>
    </location>
</feature>
<evidence type="ECO:0000313" key="2">
    <source>
        <dbReference type="EMBL" id="TKR82040.1"/>
    </source>
</evidence>
<keyword evidence="3" id="KW-1185">Reference proteome</keyword>
<reference evidence="2 3" key="2">
    <citation type="journal article" date="2019" name="G3 (Bethesda)">
        <title>Hybrid Assembly of the Genome of the Entomopathogenic Nematode Steinernema carpocapsae Identifies the X-Chromosome.</title>
        <authorList>
            <person name="Serra L."/>
            <person name="Macchietto M."/>
            <person name="Macias-Munoz A."/>
            <person name="McGill C.J."/>
            <person name="Rodriguez I.M."/>
            <person name="Rodriguez B."/>
            <person name="Murad R."/>
            <person name="Mortazavi A."/>
        </authorList>
    </citation>
    <scope>NUCLEOTIDE SEQUENCE [LARGE SCALE GENOMIC DNA]</scope>
    <source>
        <strain evidence="2 3">ALL</strain>
    </source>
</reference>
<protein>
    <submittedName>
        <fullName evidence="2">Uncharacterized protein</fullName>
    </submittedName>
</protein>
<evidence type="ECO:0000313" key="3">
    <source>
        <dbReference type="Proteomes" id="UP000298663"/>
    </source>
</evidence>
<organism evidence="2 3">
    <name type="scientific">Steinernema carpocapsae</name>
    <name type="common">Entomopathogenic nematode</name>
    <dbReference type="NCBI Taxonomy" id="34508"/>
    <lineage>
        <taxon>Eukaryota</taxon>
        <taxon>Metazoa</taxon>
        <taxon>Ecdysozoa</taxon>
        <taxon>Nematoda</taxon>
        <taxon>Chromadorea</taxon>
        <taxon>Rhabditida</taxon>
        <taxon>Tylenchina</taxon>
        <taxon>Panagrolaimomorpha</taxon>
        <taxon>Strongyloidoidea</taxon>
        <taxon>Steinernematidae</taxon>
        <taxon>Steinernema</taxon>
    </lineage>
</organism>
<feature type="compositionally biased region" description="Basic and acidic residues" evidence="1">
    <location>
        <begin position="131"/>
        <end position="144"/>
    </location>
</feature>
<feature type="compositionally biased region" description="Polar residues" evidence="1">
    <location>
        <begin position="106"/>
        <end position="123"/>
    </location>
</feature>
<sequence>MISCVKKLFKEEEFYLSKDELDCMREAEYQAPPGSSLSSSVPPLYPSTHSPSVPSPNRSLLTPRSSSSQRSGRPQAPSSSLLKQALANRIGDKKKAINIGPPEPLSKTNALDGTSTLSSSEKTAASDDDERGSMKEKPAKRADDMNASILANPAWYRDHDGRTGFIRRTTSILKMSKGVR</sequence>
<dbReference type="OrthoDB" id="5878041at2759"/>
<feature type="region of interest" description="Disordered" evidence="1">
    <location>
        <begin position="30"/>
        <end position="145"/>
    </location>
</feature>
<dbReference type="EMBL" id="AZBU02000004">
    <property type="protein sequence ID" value="TKR82040.1"/>
    <property type="molecule type" value="Genomic_DNA"/>
</dbReference>
<feature type="compositionally biased region" description="Low complexity" evidence="1">
    <location>
        <begin position="32"/>
        <end position="42"/>
    </location>
</feature>
<dbReference type="STRING" id="34508.A0A4U5NH34"/>
<comment type="caution">
    <text evidence="2">The sequence shown here is derived from an EMBL/GenBank/DDBJ whole genome shotgun (WGS) entry which is preliminary data.</text>
</comment>
<reference evidence="2 3" key="1">
    <citation type="journal article" date="2015" name="Genome Biol.">
        <title>Comparative genomics of Steinernema reveals deeply conserved gene regulatory networks.</title>
        <authorList>
            <person name="Dillman A.R."/>
            <person name="Macchietto M."/>
            <person name="Porter C.F."/>
            <person name="Rogers A."/>
            <person name="Williams B."/>
            <person name="Antoshechkin I."/>
            <person name="Lee M.M."/>
            <person name="Goodwin Z."/>
            <person name="Lu X."/>
            <person name="Lewis E.E."/>
            <person name="Goodrich-Blair H."/>
            <person name="Stock S.P."/>
            <person name="Adams B.J."/>
            <person name="Sternberg P.W."/>
            <person name="Mortazavi A."/>
        </authorList>
    </citation>
    <scope>NUCLEOTIDE SEQUENCE [LARGE SCALE GENOMIC DNA]</scope>
    <source>
        <strain evidence="2 3">ALL</strain>
    </source>
</reference>
<dbReference type="Proteomes" id="UP000298663">
    <property type="component" value="Unassembled WGS sequence"/>
</dbReference>
<proteinExistence type="predicted"/>
<evidence type="ECO:0000256" key="1">
    <source>
        <dbReference type="SAM" id="MobiDB-lite"/>
    </source>
</evidence>
<name>A0A4U5NH34_STECR</name>